<comment type="caution">
    <text evidence="2">The sequence shown here is derived from an EMBL/GenBank/DDBJ whole genome shotgun (WGS) entry which is preliminary data.</text>
</comment>
<dbReference type="Proteomes" id="UP000028582">
    <property type="component" value="Unassembled WGS sequence"/>
</dbReference>
<dbReference type="OrthoDB" id="125500at2759"/>
<dbReference type="InterPro" id="IPR052579">
    <property type="entry name" value="Zinc_finger_SWIM"/>
</dbReference>
<sequence>MISTVLEYFKEKNSRWDQILSVVIVKDFTEWKVLEETFPSAKILLCQFHAISYWKKVMKRSVYGIKIAQSDELLALMMKLLFRTHTTLTTRA</sequence>
<dbReference type="EMBL" id="ANJA01002782">
    <property type="protein sequence ID" value="ETO68064.1"/>
    <property type="molecule type" value="Genomic_DNA"/>
</dbReference>
<accession>A0A080ZN53</accession>
<dbReference type="PANTHER" id="PTHR31569">
    <property type="entry name" value="SWIM-TYPE DOMAIN-CONTAINING PROTEIN"/>
    <property type="match status" value="1"/>
</dbReference>
<dbReference type="InterPro" id="IPR048324">
    <property type="entry name" value="ZSWIM1-3_RNaseH-like"/>
</dbReference>
<feature type="domain" description="ZSWIM1/3 RNaseH-like" evidence="1">
    <location>
        <begin position="2"/>
        <end position="44"/>
    </location>
</feature>
<evidence type="ECO:0000313" key="2">
    <source>
        <dbReference type="EMBL" id="ETO68064.1"/>
    </source>
</evidence>
<reference evidence="2 3" key="1">
    <citation type="submission" date="2013-11" db="EMBL/GenBank/DDBJ databases">
        <title>The Genome Sequence of Phytophthora parasitica P1976.</title>
        <authorList>
            <consortium name="The Broad Institute Genomics Platform"/>
            <person name="Russ C."/>
            <person name="Tyler B."/>
            <person name="Panabieres F."/>
            <person name="Shan W."/>
            <person name="Tripathy S."/>
            <person name="Grunwald N."/>
            <person name="Machado M."/>
            <person name="Johnson C.S."/>
            <person name="Walker B."/>
            <person name="Young S."/>
            <person name="Zeng Q."/>
            <person name="Gargeya S."/>
            <person name="Fitzgerald M."/>
            <person name="Haas B."/>
            <person name="Abouelleil A."/>
            <person name="Allen A.W."/>
            <person name="Alvarado L."/>
            <person name="Arachchi H.M."/>
            <person name="Berlin A.M."/>
            <person name="Chapman S.B."/>
            <person name="Gainer-Dewar J."/>
            <person name="Goldberg J."/>
            <person name="Griggs A."/>
            <person name="Gujja S."/>
            <person name="Hansen M."/>
            <person name="Howarth C."/>
            <person name="Imamovic A."/>
            <person name="Ireland A."/>
            <person name="Larimer J."/>
            <person name="McCowan C."/>
            <person name="Murphy C."/>
            <person name="Pearson M."/>
            <person name="Poon T.W."/>
            <person name="Priest M."/>
            <person name="Roberts A."/>
            <person name="Saif S."/>
            <person name="Shea T."/>
            <person name="Sisk P."/>
            <person name="Sykes S."/>
            <person name="Wortman J."/>
            <person name="Nusbaum C."/>
            <person name="Birren B."/>
        </authorList>
    </citation>
    <scope>NUCLEOTIDE SEQUENCE [LARGE SCALE GENOMIC DNA]</scope>
    <source>
        <strain evidence="2 3">P1976</strain>
    </source>
</reference>
<name>A0A080ZN53_PHYNI</name>
<dbReference type="PANTHER" id="PTHR31569:SF4">
    <property type="entry name" value="SWIM-TYPE DOMAIN-CONTAINING PROTEIN"/>
    <property type="match status" value="1"/>
</dbReference>
<evidence type="ECO:0000313" key="3">
    <source>
        <dbReference type="Proteomes" id="UP000028582"/>
    </source>
</evidence>
<dbReference type="AlphaFoldDB" id="A0A080ZN53"/>
<evidence type="ECO:0000259" key="1">
    <source>
        <dbReference type="Pfam" id="PF21056"/>
    </source>
</evidence>
<protein>
    <recommendedName>
        <fullName evidence="1">ZSWIM1/3 RNaseH-like domain-containing protein</fullName>
    </recommendedName>
</protein>
<proteinExistence type="predicted"/>
<organism evidence="2 3">
    <name type="scientific">Phytophthora nicotianae P1976</name>
    <dbReference type="NCBI Taxonomy" id="1317066"/>
    <lineage>
        <taxon>Eukaryota</taxon>
        <taxon>Sar</taxon>
        <taxon>Stramenopiles</taxon>
        <taxon>Oomycota</taxon>
        <taxon>Peronosporomycetes</taxon>
        <taxon>Peronosporales</taxon>
        <taxon>Peronosporaceae</taxon>
        <taxon>Phytophthora</taxon>
    </lineage>
</organism>
<dbReference type="Pfam" id="PF21056">
    <property type="entry name" value="ZSWIM1-3_RNaseH-like"/>
    <property type="match status" value="1"/>
</dbReference>
<gene>
    <name evidence="2" type="ORF">F444_15058</name>
</gene>